<name>A0A0L6VYH1_9FIRM</name>
<dbReference type="EMBL" id="LGTE01000044">
    <property type="protein sequence ID" value="KNZ68203.1"/>
    <property type="molecule type" value="Genomic_DNA"/>
</dbReference>
<protein>
    <submittedName>
        <fullName evidence="2">Uncharacterized protein</fullName>
    </submittedName>
</protein>
<evidence type="ECO:0000256" key="1">
    <source>
        <dbReference type="SAM" id="Phobius"/>
    </source>
</evidence>
<comment type="caution">
    <text evidence="2">The sequence shown here is derived from an EMBL/GenBank/DDBJ whole genome shotgun (WGS) entry which is preliminary data.</text>
</comment>
<keyword evidence="1" id="KW-0472">Membrane</keyword>
<dbReference type="RefSeq" id="WP_052219161.1">
    <property type="nucleotide sequence ID" value="NZ_LGTE01000044.1"/>
</dbReference>
<reference evidence="3" key="1">
    <citation type="submission" date="2015-07" db="EMBL/GenBank/DDBJ databases">
        <title>Complete Genome of Thermincola ferriacetica strain Z-0001T.</title>
        <authorList>
            <person name="Lusk B."/>
            <person name="Badalamenti J.P."/>
            <person name="Parameswaran P."/>
            <person name="Bond D.R."/>
            <person name="Torres C.I."/>
        </authorList>
    </citation>
    <scope>NUCLEOTIDE SEQUENCE [LARGE SCALE GENOMIC DNA]</scope>
    <source>
        <strain evidence="3">Z-0001</strain>
    </source>
</reference>
<gene>
    <name evidence="2" type="ORF">Tfer_3256</name>
</gene>
<keyword evidence="1" id="KW-1133">Transmembrane helix</keyword>
<sequence>MLKKITIILTSLVVIGALVFIILNLPSGTPEKAIMKYVLLKGNPTEAFNLRITPTNFEDKNYGKQFIVEGYYDNETGMEIRFFYLKKSDRGWYVETAGTGA</sequence>
<organism evidence="2 3">
    <name type="scientific">Thermincola ferriacetica</name>
    <dbReference type="NCBI Taxonomy" id="281456"/>
    <lineage>
        <taxon>Bacteria</taxon>
        <taxon>Bacillati</taxon>
        <taxon>Bacillota</taxon>
        <taxon>Clostridia</taxon>
        <taxon>Eubacteriales</taxon>
        <taxon>Thermincolaceae</taxon>
        <taxon>Thermincola</taxon>
    </lineage>
</organism>
<dbReference type="AlphaFoldDB" id="A0A0L6VYH1"/>
<dbReference type="Proteomes" id="UP000037175">
    <property type="component" value="Unassembled WGS sequence"/>
</dbReference>
<keyword evidence="1" id="KW-0812">Transmembrane</keyword>
<evidence type="ECO:0000313" key="3">
    <source>
        <dbReference type="Proteomes" id="UP000037175"/>
    </source>
</evidence>
<evidence type="ECO:0000313" key="2">
    <source>
        <dbReference type="EMBL" id="KNZ68203.1"/>
    </source>
</evidence>
<keyword evidence="3" id="KW-1185">Reference proteome</keyword>
<feature type="transmembrane region" description="Helical" evidence="1">
    <location>
        <begin position="6"/>
        <end position="26"/>
    </location>
</feature>
<accession>A0A0L6VYH1</accession>
<proteinExistence type="predicted"/>